<evidence type="ECO:0000259" key="9">
    <source>
        <dbReference type="PROSITE" id="PS51935"/>
    </source>
</evidence>
<feature type="domain" description="LysM" evidence="8">
    <location>
        <begin position="158"/>
        <end position="201"/>
    </location>
</feature>
<comment type="similarity">
    <text evidence="1">Belongs to the peptidase C40 family.</text>
</comment>
<gene>
    <name evidence="10" type="ORF">DI487_11665</name>
</gene>
<keyword evidence="11" id="KW-1185">Reference proteome</keyword>
<keyword evidence="4" id="KW-0677">Repeat</keyword>
<dbReference type="InterPro" id="IPR052062">
    <property type="entry name" value="Murein_DD/LD_carboxypeptidase"/>
</dbReference>
<evidence type="ECO:0000256" key="3">
    <source>
        <dbReference type="ARBA" id="ARBA00022729"/>
    </source>
</evidence>
<feature type="domain" description="LysM" evidence="8">
    <location>
        <begin position="80"/>
        <end position="124"/>
    </location>
</feature>
<dbReference type="PROSITE" id="PS51935">
    <property type="entry name" value="NLPC_P60"/>
    <property type="match status" value="1"/>
</dbReference>
<organism evidence="10 11">
    <name type="scientific">Flavobacterium sediminis</name>
    <dbReference type="NCBI Taxonomy" id="2201181"/>
    <lineage>
        <taxon>Bacteria</taxon>
        <taxon>Pseudomonadati</taxon>
        <taxon>Bacteroidota</taxon>
        <taxon>Flavobacteriia</taxon>
        <taxon>Flavobacteriales</taxon>
        <taxon>Flavobacteriaceae</taxon>
        <taxon>Flavobacterium</taxon>
    </lineage>
</organism>
<dbReference type="Gene3D" id="3.10.350.10">
    <property type="entry name" value="LysM domain"/>
    <property type="match status" value="3"/>
</dbReference>
<accession>A0A2U8QWB4</accession>
<feature type="signal peptide" evidence="7">
    <location>
        <begin position="1"/>
        <end position="19"/>
    </location>
</feature>
<evidence type="ECO:0000313" key="10">
    <source>
        <dbReference type="EMBL" id="AWM14448.1"/>
    </source>
</evidence>
<feature type="domain" description="NlpC/P60" evidence="9">
    <location>
        <begin position="236"/>
        <end position="362"/>
    </location>
</feature>
<evidence type="ECO:0000313" key="11">
    <source>
        <dbReference type="Proteomes" id="UP000245429"/>
    </source>
</evidence>
<evidence type="ECO:0000256" key="5">
    <source>
        <dbReference type="ARBA" id="ARBA00022801"/>
    </source>
</evidence>
<evidence type="ECO:0000256" key="6">
    <source>
        <dbReference type="ARBA" id="ARBA00022807"/>
    </source>
</evidence>
<dbReference type="KEGG" id="fse:DI487_11665"/>
<dbReference type="EMBL" id="CP029463">
    <property type="protein sequence ID" value="AWM14448.1"/>
    <property type="molecule type" value="Genomic_DNA"/>
</dbReference>
<dbReference type="CDD" id="cd00118">
    <property type="entry name" value="LysM"/>
    <property type="match status" value="3"/>
</dbReference>
<dbReference type="GO" id="GO:0006508">
    <property type="term" value="P:proteolysis"/>
    <property type="evidence" value="ECO:0007669"/>
    <property type="project" value="UniProtKB-KW"/>
</dbReference>
<dbReference type="InterPro" id="IPR036779">
    <property type="entry name" value="LysM_dom_sf"/>
</dbReference>
<dbReference type="SUPFAM" id="SSF54001">
    <property type="entry name" value="Cysteine proteinases"/>
    <property type="match status" value="1"/>
</dbReference>
<feature type="chain" id="PRO_5016160985" evidence="7">
    <location>
        <begin position="20"/>
        <end position="363"/>
    </location>
</feature>
<keyword evidence="5 10" id="KW-0378">Hydrolase</keyword>
<name>A0A2U8QWB4_9FLAO</name>
<evidence type="ECO:0000256" key="2">
    <source>
        <dbReference type="ARBA" id="ARBA00022670"/>
    </source>
</evidence>
<dbReference type="InterPro" id="IPR000064">
    <property type="entry name" value="NLP_P60_dom"/>
</dbReference>
<dbReference type="RefSeq" id="WP_109569807.1">
    <property type="nucleotide sequence ID" value="NZ_CP029463.1"/>
</dbReference>
<dbReference type="Gene3D" id="3.90.1720.10">
    <property type="entry name" value="endopeptidase domain like (from Nostoc punctiforme)"/>
    <property type="match status" value="1"/>
</dbReference>
<dbReference type="SUPFAM" id="SSF54106">
    <property type="entry name" value="LysM domain"/>
    <property type="match status" value="3"/>
</dbReference>
<evidence type="ECO:0000256" key="1">
    <source>
        <dbReference type="ARBA" id="ARBA00007074"/>
    </source>
</evidence>
<dbReference type="PANTHER" id="PTHR47360:SF1">
    <property type="entry name" value="ENDOPEPTIDASE NLPC-RELATED"/>
    <property type="match status" value="1"/>
</dbReference>
<keyword evidence="2" id="KW-0645">Protease</keyword>
<protein>
    <submittedName>
        <fullName evidence="10">Glycoside hydrolase</fullName>
    </submittedName>
</protein>
<keyword evidence="3 7" id="KW-0732">Signal</keyword>
<dbReference type="GO" id="GO:0008234">
    <property type="term" value="F:cysteine-type peptidase activity"/>
    <property type="evidence" value="ECO:0007669"/>
    <property type="project" value="UniProtKB-KW"/>
</dbReference>
<dbReference type="OrthoDB" id="9807055at2"/>
<dbReference type="Proteomes" id="UP000245429">
    <property type="component" value="Chromosome"/>
</dbReference>
<sequence>MKRLFVVVCLLVSIQLICAQELKHKVSYGETVYGIAKKYKVKEKDIFDANPSIKEKPLAIGKVLTIPVKEDQSSVLVVPQTHTIAKGDSFYSIARKYQLKVSDLQLYNPDLKAEDLKIGDVVKLKSDQYVIADEETGTSNNSVVEILDSNEEEDDQDLIHEVKPKETLYRIAKKYHTSVKELKKLNPEVKRNLPIGYHLIIKRGEPSISTTIEEIAVVPEEKEDIVSETGNEAEVSDKATILISKASEYLGVRYRSGGTTTAGFDCSGLMCTTFREVDMELPRSSYEMARYGFKVDKTEAQKGDLIFFYTTSKSRISHVGMITEVTDHDIKFIHSSTSSGVTISSLSEAYYKKRFAQISRVLN</sequence>
<dbReference type="Pfam" id="PF00877">
    <property type="entry name" value="NLPC_P60"/>
    <property type="match status" value="1"/>
</dbReference>
<reference evidence="10 11" key="1">
    <citation type="submission" date="2018-05" db="EMBL/GenBank/DDBJ databases">
        <title>Flavobacterium sp. MEBiC07310.</title>
        <authorList>
            <person name="Baek K."/>
        </authorList>
    </citation>
    <scope>NUCLEOTIDE SEQUENCE [LARGE SCALE GENOMIC DNA]</scope>
    <source>
        <strain evidence="10 11">MEBiC07310</strain>
    </source>
</reference>
<dbReference type="InterPro" id="IPR038765">
    <property type="entry name" value="Papain-like_cys_pep_sf"/>
</dbReference>
<proteinExistence type="inferred from homology"/>
<dbReference type="AlphaFoldDB" id="A0A2U8QWB4"/>
<dbReference type="PANTHER" id="PTHR47360">
    <property type="entry name" value="MUREIN DD-ENDOPEPTIDASE MEPS/MUREIN LD-CARBOXYPEPTIDASE"/>
    <property type="match status" value="1"/>
</dbReference>
<feature type="domain" description="LysM" evidence="8">
    <location>
        <begin position="22"/>
        <end position="66"/>
    </location>
</feature>
<dbReference type="SMART" id="SM00257">
    <property type="entry name" value="LysM"/>
    <property type="match status" value="3"/>
</dbReference>
<evidence type="ECO:0000259" key="8">
    <source>
        <dbReference type="PROSITE" id="PS51782"/>
    </source>
</evidence>
<evidence type="ECO:0000256" key="7">
    <source>
        <dbReference type="SAM" id="SignalP"/>
    </source>
</evidence>
<evidence type="ECO:0000256" key="4">
    <source>
        <dbReference type="ARBA" id="ARBA00022737"/>
    </source>
</evidence>
<dbReference type="Pfam" id="PF01476">
    <property type="entry name" value="LysM"/>
    <property type="match status" value="3"/>
</dbReference>
<dbReference type="InterPro" id="IPR018392">
    <property type="entry name" value="LysM"/>
</dbReference>
<dbReference type="PROSITE" id="PS51782">
    <property type="entry name" value="LYSM"/>
    <property type="match status" value="3"/>
</dbReference>
<keyword evidence="6" id="KW-0788">Thiol protease</keyword>